<dbReference type="InterPro" id="IPR011786">
    <property type="entry name" value="CysI"/>
</dbReference>
<evidence type="ECO:0000256" key="10">
    <source>
        <dbReference type="ARBA" id="ARBA00022857"/>
    </source>
</evidence>
<comment type="cofactor">
    <cofactor evidence="2">
        <name>[4Fe-4S] cluster</name>
        <dbReference type="ChEBI" id="CHEBI:49883"/>
    </cofactor>
</comment>
<dbReference type="Pfam" id="PF03460">
    <property type="entry name" value="NIR_SIR_ferr"/>
    <property type="match status" value="2"/>
</dbReference>
<dbReference type="GO" id="GO:0004783">
    <property type="term" value="F:sulfite reductase (NADPH) activity"/>
    <property type="evidence" value="ECO:0007669"/>
    <property type="project" value="UniProtKB-EC"/>
</dbReference>
<dbReference type="GO" id="GO:0019344">
    <property type="term" value="P:cysteine biosynthetic process"/>
    <property type="evidence" value="ECO:0007669"/>
    <property type="project" value="UniProtKB-KW"/>
</dbReference>
<dbReference type="HAMAP" id="MF_01540">
    <property type="entry name" value="CysI"/>
    <property type="match status" value="1"/>
</dbReference>
<reference evidence="17 18" key="1">
    <citation type="journal article" date="2017" name="Mycologia">
        <title>Bifiguratus adelaidae, gen. et sp. nov., a new member of Mucoromycotina in endophytic and soil-dwelling habitats.</title>
        <authorList>
            <person name="Torres-Cruz T.J."/>
            <person name="Billingsley Tobias T.L."/>
            <person name="Almatruk M."/>
            <person name="Hesse C."/>
            <person name="Kuske C.R."/>
            <person name="Desiro A."/>
            <person name="Benucci G.M."/>
            <person name="Bonito G."/>
            <person name="Stajich J.E."/>
            <person name="Dunlap C."/>
            <person name="Arnold A.E."/>
            <person name="Porras-Alfaro A."/>
        </authorList>
    </citation>
    <scope>NUCLEOTIDE SEQUENCE [LARGE SCALE GENOMIC DNA]</scope>
    <source>
        <strain evidence="17 18">AZ0501</strain>
    </source>
</reference>
<evidence type="ECO:0000313" key="17">
    <source>
        <dbReference type="EMBL" id="OZJ02483.1"/>
    </source>
</evidence>
<proteinExistence type="inferred from homology"/>
<dbReference type="GO" id="GO:0050311">
    <property type="term" value="F:sulfite reductase (ferredoxin) activity"/>
    <property type="evidence" value="ECO:0007669"/>
    <property type="project" value="TreeGrafter"/>
</dbReference>
<dbReference type="InterPro" id="IPR006066">
    <property type="entry name" value="NO2/SO3_Rdtase_FeS/sirohaem_BS"/>
</dbReference>
<dbReference type="InterPro" id="IPR002880">
    <property type="entry name" value="Pyrv_Fd/Flavodoxin_OxRdtase_N"/>
</dbReference>
<dbReference type="GO" id="GO:0050661">
    <property type="term" value="F:NADP binding"/>
    <property type="evidence" value="ECO:0007669"/>
    <property type="project" value="InterPro"/>
</dbReference>
<evidence type="ECO:0000256" key="11">
    <source>
        <dbReference type="ARBA" id="ARBA00023002"/>
    </source>
</evidence>
<dbReference type="GO" id="GO:0009337">
    <property type="term" value="C:sulfite reductase complex (NADPH)"/>
    <property type="evidence" value="ECO:0007669"/>
    <property type="project" value="EnsemblFungi"/>
</dbReference>
<dbReference type="Gene3D" id="3.40.50.360">
    <property type="match status" value="1"/>
</dbReference>
<keyword evidence="9" id="KW-0479">Metal-binding</keyword>
<evidence type="ECO:0000256" key="12">
    <source>
        <dbReference type="ARBA" id="ARBA00023004"/>
    </source>
</evidence>
<dbReference type="InterPro" id="IPR001094">
    <property type="entry name" value="Flavdoxin-like"/>
</dbReference>
<dbReference type="GO" id="GO:0010181">
    <property type="term" value="F:FMN binding"/>
    <property type="evidence" value="ECO:0007669"/>
    <property type="project" value="InterPro"/>
</dbReference>
<dbReference type="EMBL" id="MVBO01000148">
    <property type="protein sequence ID" value="OZJ02483.1"/>
    <property type="molecule type" value="Genomic_DNA"/>
</dbReference>
<dbReference type="Pfam" id="PF00258">
    <property type="entry name" value="Flavodoxin_1"/>
    <property type="match status" value="1"/>
</dbReference>
<protein>
    <recommendedName>
        <fullName evidence="5">assimilatory sulfite reductase (NADPH)</fullName>
        <ecNumber evidence="5">1.8.1.2</ecNumber>
    </recommendedName>
</protein>
<comment type="similarity">
    <text evidence="4">Belongs to the nitrite and sulfite reductase 4Fe-4S domain family.</text>
</comment>
<dbReference type="GO" id="GO:0051539">
    <property type="term" value="F:4 iron, 4 sulfur cluster binding"/>
    <property type="evidence" value="ECO:0007669"/>
    <property type="project" value="UniProtKB-KW"/>
</dbReference>
<keyword evidence="8" id="KW-0349">Heme</keyword>
<evidence type="ECO:0000256" key="6">
    <source>
        <dbReference type="ARBA" id="ARBA00022485"/>
    </source>
</evidence>
<evidence type="ECO:0000256" key="15">
    <source>
        <dbReference type="ARBA" id="ARBA00052219"/>
    </source>
</evidence>
<evidence type="ECO:0000256" key="3">
    <source>
        <dbReference type="ARBA" id="ARBA00004774"/>
    </source>
</evidence>
<comment type="caution">
    <text evidence="17">The sequence shown here is derived from an EMBL/GenBank/DDBJ whole genome shotgun (WGS) entry which is preliminary data.</text>
</comment>
<dbReference type="InterPro" id="IPR029039">
    <property type="entry name" value="Flavoprotein-like_sf"/>
</dbReference>
<keyword evidence="14" id="KW-0198">Cysteine biosynthesis</keyword>
<dbReference type="PROSITE" id="PS50902">
    <property type="entry name" value="FLAVODOXIN_LIKE"/>
    <property type="match status" value="1"/>
</dbReference>
<dbReference type="InterPro" id="IPR005117">
    <property type="entry name" value="NiRdtase/SiRdtase_haem-b_fer"/>
</dbReference>
<dbReference type="InterPro" id="IPR006067">
    <property type="entry name" value="NO2/SO3_Rdtase_4Fe4S_dom"/>
</dbReference>
<dbReference type="GO" id="GO:0046872">
    <property type="term" value="F:metal ion binding"/>
    <property type="evidence" value="ECO:0007669"/>
    <property type="project" value="UniProtKB-KW"/>
</dbReference>
<keyword evidence="10" id="KW-0521">NADP</keyword>
<comment type="cofactor">
    <cofactor evidence="1">
        <name>siroheme</name>
        <dbReference type="ChEBI" id="CHEBI:60052"/>
    </cofactor>
</comment>
<sequence length="1669" mass="182651">MQSGTSAAATVAYNVSHQVLVLTNTPESSTALQTLKSLSERSGKSITKSVTAVKAVPANADSLFQVSGPLAQGQLVSAITQSKSLVQSIPQLYSIARQPHAFVLHVSAESRSFPDTYGDFSDIMAVRQTGFSLLSSSNVQEAQDLSIIAQAAAVKSRSPFLHFHDATRISQELNSISAVDTKTLNHLITQKDIADYQESISGARMSEEDQTDSSAEQVYLRYKSKPAATSQDIFAALSQTFTQFAEVTGRQYRALTYAGSPDATTVFVTMGAGAQVVASAVEAINKTDEFKALGALHVTVYRPWSDAEILAALPVSVTKVVVLEPTDEAGLTGSFNPLFLDIVGAIQAGGIARQHVDVASGRYGVGRLGVDFGLSEMNRIVRYVHGAQKIDRQFVILNAGADTAEVLRDRFAGQVLTVEEEDLASQDLYAENGTKQVIVVGEQSAQDAEKVAHKVVNGVKASKAQIYAIKPEASVAEAHVRLLSEDAVALPSFIIGADALVVGNPALLRHTDVQRLKSGGKVITASKSLEQSLSGDVKALLFKKAAQVILSEDAVKAFNGQHGEKFDIPASWSSASGTSSVATNGHSDFVKAAPAPVVESPYLRLLVQTFDKRLNIANGVNAESIWAPDTTSKDAASPEFGYGKLLAQAQRRQHFIKQVKRLLNDDKVSIPADLHKALSQWVVSVQPDASLSAQKQEALVSEILDLLAKYEPSHKELSDIYAQGDLLPSKSNWLIGSDTWAYDLGSSGVHHVITSGENVNMLIIDTATYSTPVQREQRKKDIGLYAMNYSSVYVASVAIYSSYTGVLHAMMEADAYNGPSIILAYLPQAGEGANPIEALKETKAAVDAGTWPLYRWNPTLELENKDPFILDSERIKRDLEEFLAKENHLSQLAAQQPDLSTVLVSSLESEALKRHEELKKNARDSYAKLLAGLSGNATGPPLTVLFGSDNGNAEGLAKKVAAKAKGRGLKVTLMAMDDFGDIQELANVSNLAIICCTAGQGEFPSNGREFWKALSSLNNGEIQLAETKFAIFGLGDSHYWPRPEDAGYYNKPGKQLDAKLESLGASRLTDLGLGDDQDADGFETGFNVWQPELWKALGVADAGGVDDEPPKFNDDLHKLNSNFLRGTIVEDLADESTGAVNEGNGKLLKFHGTYGQDDRDLREERRKMGLEKAYSFMIRVRVPGGVATPQQWLGLDELADKYTNGHLKLTTRQAFQFHGVLKKNLKTTIRGINQTLLSTLAACGDVNRNIMVNPNPHLSKIHAEVQAFAEKMMNHLAPKTSAYHEIWLDQKPVAGNAVQDFEPLYGPTYLPRKFKIVVAVPPNNDVDVFAHDLGYIAIVENEKLVGYNVTVGGGMGMTHNNKKTYPRPADVLGFCTPEQAVDVAEKVMTTQRDFGDRTNRKHARLKYTIDDRGLDWFKSEVESRLGYKLEEPRPYEFTDNADRYGWTKGVDDKWHFGMYIENGKVKDWPDMPCKTGLRELAKWHKGDFRLTPNQHLIIANVPEEDLEKTKEHLAKYNMDNLNFTGLRLNAMACVALPTCGLAMAESERYLPILVSKLENIIEQTGLRDDAITIRMTGCPNGCARPYLGEIAFVGKAPNTYNVYLGGGHRGERLNKLYKESLQEEDILKELEPIIKRYALERHEGEFFGDFVIRAGYVKKTITGKDFHDL</sequence>
<name>A0A261XVV8_9FUNG</name>
<dbReference type="Gene3D" id="3.30.413.10">
    <property type="entry name" value="Sulfite Reductase Hemoprotein, domain 1"/>
    <property type="match status" value="2"/>
</dbReference>
<keyword evidence="18" id="KW-1185">Reference proteome</keyword>
<comment type="catalytic activity">
    <reaction evidence="15">
        <text>hydrogen sulfide + 3 NADP(+) + 3 H2O = sulfite + 3 NADPH + 4 H(+)</text>
        <dbReference type="Rhea" id="RHEA:13801"/>
        <dbReference type="ChEBI" id="CHEBI:15377"/>
        <dbReference type="ChEBI" id="CHEBI:15378"/>
        <dbReference type="ChEBI" id="CHEBI:17359"/>
        <dbReference type="ChEBI" id="CHEBI:29919"/>
        <dbReference type="ChEBI" id="CHEBI:57783"/>
        <dbReference type="ChEBI" id="CHEBI:58349"/>
        <dbReference type="EC" id="1.8.1.2"/>
    </reaction>
</comment>
<keyword evidence="12" id="KW-0408">Iron</keyword>
<dbReference type="GO" id="GO:0000103">
    <property type="term" value="P:sulfate assimilation"/>
    <property type="evidence" value="ECO:0007669"/>
    <property type="project" value="EnsemblFungi"/>
</dbReference>
<dbReference type="SUPFAM" id="SSF55124">
    <property type="entry name" value="Nitrite/Sulfite reductase N-terminal domain-like"/>
    <property type="match status" value="2"/>
</dbReference>
<dbReference type="Proteomes" id="UP000242875">
    <property type="component" value="Unassembled WGS sequence"/>
</dbReference>
<dbReference type="SUPFAM" id="SSF52922">
    <property type="entry name" value="TK C-terminal domain-like"/>
    <property type="match status" value="1"/>
</dbReference>
<evidence type="ECO:0000256" key="4">
    <source>
        <dbReference type="ARBA" id="ARBA00010429"/>
    </source>
</evidence>
<dbReference type="PRINTS" id="PR00397">
    <property type="entry name" value="SIROHAEM"/>
</dbReference>
<dbReference type="PANTHER" id="PTHR11493">
    <property type="entry name" value="SULFITE REDUCTASE [NADPH] SUBUNIT BETA-RELATED"/>
    <property type="match status" value="1"/>
</dbReference>
<dbReference type="InterPro" id="IPR045169">
    <property type="entry name" value="NO2/SO3_Rdtase_4Fe4S_prot"/>
</dbReference>
<evidence type="ECO:0000256" key="5">
    <source>
        <dbReference type="ARBA" id="ARBA00012604"/>
    </source>
</evidence>
<dbReference type="FunFam" id="3.30.413.10:FF:000004">
    <property type="entry name" value="Sulfite reductase [NADPH] hemoprotein beta-component"/>
    <property type="match status" value="1"/>
</dbReference>
<dbReference type="Pfam" id="PF01077">
    <property type="entry name" value="NIR_SIR"/>
    <property type="match status" value="1"/>
</dbReference>
<keyword evidence="6" id="KW-0004">4Fe-4S</keyword>
<dbReference type="PANTHER" id="PTHR11493:SF47">
    <property type="entry name" value="SULFITE REDUCTASE [NADPH] SUBUNIT BETA"/>
    <property type="match status" value="1"/>
</dbReference>
<dbReference type="EC" id="1.8.1.2" evidence="5"/>
<evidence type="ECO:0000259" key="16">
    <source>
        <dbReference type="PROSITE" id="PS50902"/>
    </source>
</evidence>
<evidence type="ECO:0000256" key="1">
    <source>
        <dbReference type="ARBA" id="ARBA00001929"/>
    </source>
</evidence>
<dbReference type="FunFam" id="3.40.50.360:FF:000016">
    <property type="entry name" value="Sulfite reductase subunit beta"/>
    <property type="match status" value="1"/>
</dbReference>
<dbReference type="NCBIfam" id="TIGR02041">
    <property type="entry name" value="CysI"/>
    <property type="match status" value="1"/>
</dbReference>
<dbReference type="InterPro" id="IPR045854">
    <property type="entry name" value="NO2/SO3_Rdtase_4Fe4S_sf"/>
</dbReference>
<evidence type="ECO:0000256" key="2">
    <source>
        <dbReference type="ARBA" id="ARBA00001966"/>
    </source>
</evidence>
<comment type="pathway">
    <text evidence="3">Sulfur metabolism; hydrogen sulfide biosynthesis; hydrogen sulfide from sulfite (NADPH route): step 1/1.</text>
</comment>
<dbReference type="InterPro" id="IPR002869">
    <property type="entry name" value="Pyrv_flavodox_OxRed_cen"/>
</dbReference>
<dbReference type="PROSITE" id="PS00365">
    <property type="entry name" value="NIR_SIR"/>
    <property type="match status" value="1"/>
</dbReference>
<keyword evidence="13" id="KW-0411">Iron-sulfur</keyword>
<feature type="domain" description="Flavodoxin-like" evidence="16">
    <location>
        <begin position="942"/>
        <end position="1094"/>
    </location>
</feature>
<dbReference type="SUPFAM" id="SSF53323">
    <property type="entry name" value="Pyruvate-ferredoxin oxidoreductase, PFOR, domain III"/>
    <property type="match status" value="1"/>
</dbReference>
<evidence type="ECO:0000313" key="18">
    <source>
        <dbReference type="Proteomes" id="UP000242875"/>
    </source>
</evidence>
<keyword evidence="11" id="KW-0560">Oxidoreductase</keyword>
<dbReference type="Gene3D" id="3.40.50.920">
    <property type="match status" value="1"/>
</dbReference>
<evidence type="ECO:0000256" key="7">
    <source>
        <dbReference type="ARBA" id="ARBA00022605"/>
    </source>
</evidence>
<dbReference type="NCBIfam" id="NF010029">
    <property type="entry name" value="PRK13504.1"/>
    <property type="match status" value="1"/>
</dbReference>
<dbReference type="SUPFAM" id="SSF56014">
    <property type="entry name" value="Nitrite and sulphite reductase 4Fe-4S domain-like"/>
    <property type="match status" value="2"/>
</dbReference>
<dbReference type="InterPro" id="IPR029061">
    <property type="entry name" value="THDP-binding"/>
</dbReference>
<dbReference type="GO" id="GO:0020037">
    <property type="term" value="F:heme binding"/>
    <property type="evidence" value="ECO:0007669"/>
    <property type="project" value="InterPro"/>
</dbReference>
<dbReference type="InterPro" id="IPR008254">
    <property type="entry name" value="Flavodoxin/NO_synth"/>
</dbReference>
<evidence type="ECO:0000256" key="8">
    <source>
        <dbReference type="ARBA" id="ARBA00022617"/>
    </source>
</evidence>
<evidence type="ECO:0000256" key="9">
    <source>
        <dbReference type="ARBA" id="ARBA00022723"/>
    </source>
</evidence>
<dbReference type="SUPFAM" id="SSF52218">
    <property type="entry name" value="Flavoproteins"/>
    <property type="match status" value="1"/>
</dbReference>
<dbReference type="Gene3D" id="3.40.50.970">
    <property type="match status" value="2"/>
</dbReference>
<evidence type="ECO:0000256" key="14">
    <source>
        <dbReference type="ARBA" id="ARBA00023192"/>
    </source>
</evidence>
<organism evidence="17 18">
    <name type="scientific">Bifiguratus adelaidae</name>
    <dbReference type="NCBI Taxonomy" id="1938954"/>
    <lineage>
        <taxon>Eukaryota</taxon>
        <taxon>Fungi</taxon>
        <taxon>Fungi incertae sedis</taxon>
        <taxon>Mucoromycota</taxon>
        <taxon>Mucoromycotina</taxon>
        <taxon>Endogonomycetes</taxon>
        <taxon>Endogonales</taxon>
        <taxon>Endogonales incertae sedis</taxon>
        <taxon>Bifiguratus</taxon>
    </lineage>
</organism>
<keyword evidence="7" id="KW-0028">Amino-acid biosynthesis</keyword>
<dbReference type="InterPro" id="IPR036136">
    <property type="entry name" value="Nit/Sulf_reduc_fer-like_dom_sf"/>
</dbReference>
<evidence type="ECO:0000256" key="13">
    <source>
        <dbReference type="ARBA" id="ARBA00023014"/>
    </source>
</evidence>
<dbReference type="FunFam" id="3.30.413.10:FF:000003">
    <property type="entry name" value="Sulfite reductase [NADPH] hemoprotein beta-component"/>
    <property type="match status" value="1"/>
</dbReference>
<dbReference type="PRINTS" id="PR00369">
    <property type="entry name" value="FLAVODOXIN"/>
</dbReference>
<dbReference type="OrthoDB" id="1688044at2759"/>
<dbReference type="SUPFAM" id="SSF52518">
    <property type="entry name" value="Thiamin diphosphate-binding fold (THDP-binding)"/>
    <property type="match status" value="2"/>
</dbReference>
<dbReference type="Pfam" id="PF01855">
    <property type="entry name" value="POR_N"/>
    <property type="match status" value="1"/>
</dbReference>
<gene>
    <name evidence="17" type="ORF">BZG36_04363</name>
</gene>
<dbReference type="InterPro" id="IPR009014">
    <property type="entry name" value="Transketo_C/PFOR_II"/>
</dbReference>
<accession>A0A261XVV8</accession>